<dbReference type="InterPro" id="IPR039426">
    <property type="entry name" value="TonB-dep_rcpt-like"/>
</dbReference>
<feature type="domain" description="TonB-dependent receptor plug" evidence="14">
    <location>
        <begin position="48"/>
        <end position="150"/>
    </location>
</feature>
<evidence type="ECO:0000256" key="3">
    <source>
        <dbReference type="ARBA" id="ARBA00022452"/>
    </source>
</evidence>
<dbReference type="CDD" id="cd01347">
    <property type="entry name" value="ligand_gated_channel"/>
    <property type="match status" value="1"/>
</dbReference>
<dbReference type="InterPro" id="IPR000531">
    <property type="entry name" value="Beta-barrel_TonB"/>
</dbReference>
<keyword evidence="2 10" id="KW-0813">Transport</keyword>
<keyword evidence="16" id="KW-1185">Reference proteome</keyword>
<dbReference type="InterPro" id="IPR036942">
    <property type="entry name" value="Beta-barrel_TonB_sf"/>
</dbReference>
<comment type="subcellular location">
    <subcellularLocation>
        <location evidence="1 10">Cell outer membrane</location>
        <topology evidence="1 10">Multi-pass membrane protein</topology>
    </subcellularLocation>
</comment>
<accession>A4C7P0</accession>
<dbReference type="PANTHER" id="PTHR30069">
    <property type="entry name" value="TONB-DEPENDENT OUTER MEMBRANE RECEPTOR"/>
    <property type="match status" value="1"/>
</dbReference>
<dbReference type="GO" id="GO:0015889">
    <property type="term" value="P:cobalamin transport"/>
    <property type="evidence" value="ECO:0007669"/>
    <property type="project" value="TreeGrafter"/>
</dbReference>
<dbReference type="eggNOG" id="COG4206">
    <property type="taxonomic scope" value="Bacteria"/>
</dbReference>
<dbReference type="InterPro" id="IPR012910">
    <property type="entry name" value="Plug_dom"/>
</dbReference>
<name>A4C7P0_9GAMM</name>
<keyword evidence="9 10" id="KW-0998">Cell outer membrane</keyword>
<keyword evidence="8 10" id="KW-0472">Membrane</keyword>
<dbReference type="RefSeq" id="WP_009837867.1">
    <property type="nucleotide sequence ID" value="NZ_AAOH01000002.1"/>
</dbReference>
<evidence type="ECO:0000256" key="12">
    <source>
        <dbReference type="SAM" id="SignalP"/>
    </source>
</evidence>
<evidence type="ECO:0000313" key="15">
    <source>
        <dbReference type="EMBL" id="EAR29994.1"/>
    </source>
</evidence>
<evidence type="ECO:0000256" key="9">
    <source>
        <dbReference type="ARBA" id="ARBA00023237"/>
    </source>
</evidence>
<feature type="domain" description="TonB-dependent receptor-like beta-barrel" evidence="13">
    <location>
        <begin position="176"/>
        <end position="591"/>
    </location>
</feature>
<dbReference type="Pfam" id="PF07715">
    <property type="entry name" value="Plug"/>
    <property type="match status" value="1"/>
</dbReference>
<keyword evidence="15" id="KW-0675">Receptor</keyword>
<dbReference type="GO" id="GO:0006811">
    <property type="term" value="P:monoatomic ion transport"/>
    <property type="evidence" value="ECO:0007669"/>
    <property type="project" value="UniProtKB-KW"/>
</dbReference>
<evidence type="ECO:0000256" key="1">
    <source>
        <dbReference type="ARBA" id="ARBA00004571"/>
    </source>
</evidence>
<dbReference type="EMBL" id="AAOH01000002">
    <property type="protein sequence ID" value="EAR29994.1"/>
    <property type="molecule type" value="Genomic_DNA"/>
</dbReference>
<keyword evidence="4 10" id="KW-0812">Transmembrane</keyword>
<evidence type="ECO:0000313" key="16">
    <source>
        <dbReference type="Proteomes" id="UP000006201"/>
    </source>
</evidence>
<dbReference type="InterPro" id="IPR037066">
    <property type="entry name" value="Plug_dom_sf"/>
</dbReference>
<comment type="caution">
    <text evidence="15">The sequence shown here is derived from an EMBL/GenBank/DDBJ whole genome shotgun (WGS) entry which is preliminary data.</text>
</comment>
<feature type="signal peptide" evidence="12">
    <location>
        <begin position="1"/>
        <end position="21"/>
    </location>
</feature>
<evidence type="ECO:0000256" key="6">
    <source>
        <dbReference type="ARBA" id="ARBA00023065"/>
    </source>
</evidence>
<evidence type="ECO:0000256" key="4">
    <source>
        <dbReference type="ARBA" id="ARBA00022692"/>
    </source>
</evidence>
<evidence type="ECO:0000256" key="10">
    <source>
        <dbReference type="PROSITE-ProRule" id="PRU01360"/>
    </source>
</evidence>
<dbReference type="Gene3D" id="2.170.130.10">
    <property type="entry name" value="TonB-dependent receptor, plug domain"/>
    <property type="match status" value="1"/>
</dbReference>
<organism evidence="15 16">
    <name type="scientific">Pseudoalteromonas tunicata D2</name>
    <dbReference type="NCBI Taxonomy" id="87626"/>
    <lineage>
        <taxon>Bacteria</taxon>
        <taxon>Pseudomonadati</taxon>
        <taxon>Pseudomonadota</taxon>
        <taxon>Gammaproteobacteria</taxon>
        <taxon>Alteromonadales</taxon>
        <taxon>Pseudoalteromonadaceae</taxon>
        <taxon>Pseudoalteromonas</taxon>
    </lineage>
</organism>
<proteinExistence type="inferred from homology"/>
<evidence type="ECO:0000256" key="7">
    <source>
        <dbReference type="ARBA" id="ARBA00023077"/>
    </source>
</evidence>
<dbReference type="PANTHER" id="PTHR30069:SF53">
    <property type="entry name" value="COLICIN I RECEPTOR-RELATED"/>
    <property type="match status" value="1"/>
</dbReference>
<dbReference type="AlphaFoldDB" id="A4C7P0"/>
<feature type="chain" id="PRO_5002667224" evidence="12">
    <location>
        <begin position="22"/>
        <end position="627"/>
    </location>
</feature>
<evidence type="ECO:0000256" key="11">
    <source>
        <dbReference type="RuleBase" id="RU003357"/>
    </source>
</evidence>
<evidence type="ECO:0000259" key="13">
    <source>
        <dbReference type="Pfam" id="PF00593"/>
    </source>
</evidence>
<reference evidence="15 16" key="1">
    <citation type="submission" date="2006-02" db="EMBL/GenBank/DDBJ databases">
        <authorList>
            <person name="Moran M.A."/>
            <person name="Kjelleberg S."/>
            <person name="Egan S."/>
            <person name="Saunders N."/>
            <person name="Thomas T."/>
            <person name="Ferriera S."/>
            <person name="Johnson J."/>
            <person name="Kravitz S."/>
            <person name="Halpern A."/>
            <person name="Remington K."/>
            <person name="Beeson K."/>
            <person name="Tran B."/>
            <person name="Rogers Y.-H."/>
            <person name="Friedman R."/>
            <person name="Venter J.C."/>
        </authorList>
    </citation>
    <scope>NUCLEOTIDE SEQUENCE [LARGE SCALE GENOMIC DNA]</scope>
    <source>
        <strain evidence="15 16">D2</strain>
    </source>
</reference>
<dbReference type="Proteomes" id="UP000006201">
    <property type="component" value="Unassembled WGS sequence"/>
</dbReference>
<dbReference type="GO" id="GO:0009279">
    <property type="term" value="C:cell outer membrane"/>
    <property type="evidence" value="ECO:0007669"/>
    <property type="project" value="UniProtKB-SubCell"/>
</dbReference>
<dbReference type="PROSITE" id="PS52016">
    <property type="entry name" value="TONB_DEPENDENT_REC_3"/>
    <property type="match status" value="1"/>
</dbReference>
<keyword evidence="7 11" id="KW-0798">TonB box</keyword>
<evidence type="ECO:0000256" key="8">
    <source>
        <dbReference type="ARBA" id="ARBA00023136"/>
    </source>
</evidence>
<sequence>MFYQSKTALAVCAAISFSINAQINSNEQPIERITVTANKFEQVLNHSLATVNIIDRAEIEQSNIRDLPSLLNTVAGVDLVRNGGFGQKADIFVRGATAKHTLVLVNGVRISDANSGAVSFTNIPVNSIERIEVVKGARAAIYGSDAIAGVINIITRQATEHEISITTGSNNYINYQQVGSVSAENIALSFNLGFEETDGYDATQKDPTLPVSKDHDDDGYQNKNLGVNLAYDAADLGVFALVAQYSEGEGEYDNAWGNDAYEFENYTSKLSWSKKVADFAHYASLSFSQEENTQTGTDVQQVYSTERVDLEYRGLYTLSDAVQITAGFNRLTEDLGRASAELSIAERDNQAFFVGGFYQDHKFIANAVVRTDDYEHHGRANTYTTGVGYQFNSQTTFRINHGTAFRAPSLTDAFVKNSPWYLPNEQIKPEEATNNEIGFSLDTGSAQYDVAVFRNKIDNLIANKYDVATKKYIPYNVDSATMEGAEFSANVQAFGMSHNINLTLLDAEDDQGKDLVRRPSETFNYSISKAWDLLDVSLAMQYRSSRPSLALYNAAAGKSEATTLPAFTIFNLSANYEVFNGFKFHARIENLTDKQYITAGTGYTATGEVLGYVPLGRQVYVGGSYRF</sequence>
<keyword evidence="5 12" id="KW-0732">Signal</keyword>
<keyword evidence="6" id="KW-0406">Ion transport</keyword>
<evidence type="ECO:0000256" key="5">
    <source>
        <dbReference type="ARBA" id="ARBA00022729"/>
    </source>
</evidence>
<gene>
    <name evidence="15" type="ORF">PTD2_14279</name>
</gene>
<dbReference type="HOGENOM" id="CLU_008287_18_5_6"/>
<dbReference type="SUPFAM" id="SSF56935">
    <property type="entry name" value="Porins"/>
    <property type="match status" value="1"/>
</dbReference>
<dbReference type="Gene3D" id="2.40.170.20">
    <property type="entry name" value="TonB-dependent receptor, beta-barrel domain"/>
    <property type="match status" value="1"/>
</dbReference>
<dbReference type="Pfam" id="PF00593">
    <property type="entry name" value="TonB_dep_Rec_b-barrel"/>
    <property type="match status" value="1"/>
</dbReference>
<dbReference type="OrthoDB" id="9764669at2"/>
<dbReference type="STRING" id="87626.PTD2_14279"/>
<comment type="similarity">
    <text evidence="10 11">Belongs to the TonB-dependent receptor family.</text>
</comment>
<evidence type="ECO:0000259" key="14">
    <source>
        <dbReference type="Pfam" id="PF07715"/>
    </source>
</evidence>
<evidence type="ECO:0000256" key="2">
    <source>
        <dbReference type="ARBA" id="ARBA00022448"/>
    </source>
</evidence>
<protein>
    <submittedName>
        <fullName evidence="15">Putative TonB-dependent Outer membrane receptor</fullName>
    </submittedName>
</protein>
<keyword evidence="3 10" id="KW-1134">Transmembrane beta strand</keyword>